<dbReference type="EMBL" id="CAJZBQ010000003">
    <property type="protein sequence ID" value="CAG9310954.1"/>
    <property type="molecule type" value="Genomic_DNA"/>
</dbReference>
<dbReference type="AlphaFoldDB" id="A0AAU9I759"/>
<organism evidence="1 2">
    <name type="scientific">Blepharisma stoltei</name>
    <dbReference type="NCBI Taxonomy" id="1481888"/>
    <lineage>
        <taxon>Eukaryota</taxon>
        <taxon>Sar</taxon>
        <taxon>Alveolata</taxon>
        <taxon>Ciliophora</taxon>
        <taxon>Postciliodesmatophora</taxon>
        <taxon>Heterotrichea</taxon>
        <taxon>Heterotrichida</taxon>
        <taxon>Blepharismidae</taxon>
        <taxon>Blepharisma</taxon>
    </lineage>
</organism>
<evidence type="ECO:0000313" key="2">
    <source>
        <dbReference type="Proteomes" id="UP001162131"/>
    </source>
</evidence>
<comment type="caution">
    <text evidence="1">The sequence shown here is derived from an EMBL/GenBank/DDBJ whole genome shotgun (WGS) entry which is preliminary data.</text>
</comment>
<sequence>MGNLFTNYCYCISRDHRCIQPKATPENNILEDGPIKIIDYSGLAKYSSSINDFKNQMKHFVPYEIRCIKDSSFDTDHSYVRVTGVSQLTKKDITIEISYSLGNFVICISPYWDYDNSSKIAGILELSYKFPKNTKFHLDFKDFFDWLDNYKSEETKFEIYEECNMGKLIFKVFKSMGNKIEV</sequence>
<protein>
    <submittedName>
        <fullName evidence="1">Uncharacterized protein</fullName>
    </submittedName>
</protein>
<keyword evidence="2" id="KW-1185">Reference proteome</keyword>
<evidence type="ECO:0000313" key="1">
    <source>
        <dbReference type="EMBL" id="CAG9310954.1"/>
    </source>
</evidence>
<reference evidence="1" key="1">
    <citation type="submission" date="2021-09" db="EMBL/GenBank/DDBJ databases">
        <authorList>
            <consortium name="AG Swart"/>
            <person name="Singh M."/>
            <person name="Singh A."/>
            <person name="Seah K."/>
            <person name="Emmerich C."/>
        </authorList>
    </citation>
    <scope>NUCLEOTIDE SEQUENCE</scope>
    <source>
        <strain evidence="1">ATCC30299</strain>
    </source>
</reference>
<accession>A0AAU9I759</accession>
<dbReference type="Proteomes" id="UP001162131">
    <property type="component" value="Unassembled WGS sequence"/>
</dbReference>
<name>A0AAU9I759_9CILI</name>
<proteinExistence type="predicted"/>
<gene>
    <name evidence="1" type="ORF">BSTOLATCC_MIC2668</name>
</gene>